<comment type="cofactor">
    <cofactor evidence="4">
        <name>Mg(2+)</name>
        <dbReference type="ChEBI" id="CHEBI:18420"/>
    </cofactor>
</comment>
<reference evidence="6" key="1">
    <citation type="submission" date="2021-06" db="EMBL/GenBank/DDBJ databases">
        <authorList>
            <person name="Huq M.A."/>
        </authorList>
    </citation>
    <scope>NUCLEOTIDE SEQUENCE</scope>
    <source>
        <strain evidence="6">MAH-26</strain>
    </source>
</reference>
<dbReference type="InterPro" id="IPR023031">
    <property type="entry name" value="OPRT"/>
</dbReference>
<gene>
    <name evidence="4 6" type="primary">pyrE</name>
    <name evidence="6" type="ORF">KTO63_15020</name>
</gene>
<dbReference type="InterPro" id="IPR004467">
    <property type="entry name" value="Or_phspho_trans_dom"/>
</dbReference>
<dbReference type="AlphaFoldDB" id="A0A9E2W530"/>
<comment type="subunit">
    <text evidence="4">Homodimer.</text>
</comment>
<dbReference type="EC" id="2.4.2.10" evidence="4"/>
<dbReference type="RefSeq" id="WP_217792390.1">
    <property type="nucleotide sequence ID" value="NZ_JAHSPG010000012.1"/>
</dbReference>
<comment type="similarity">
    <text evidence="4">Belongs to the purine/pyrimidine phosphoribosyltransferase family. PyrE subfamily.</text>
</comment>
<feature type="binding site" evidence="4">
    <location>
        <position position="126"/>
    </location>
    <ligand>
        <name>orotate</name>
        <dbReference type="ChEBI" id="CHEBI:30839"/>
    </ligand>
</feature>
<keyword evidence="4" id="KW-0460">Magnesium</keyword>
<evidence type="ECO:0000313" key="6">
    <source>
        <dbReference type="EMBL" id="MBV4358474.1"/>
    </source>
</evidence>
<dbReference type="GO" id="GO:0019856">
    <property type="term" value="P:pyrimidine nucleobase biosynthetic process"/>
    <property type="evidence" value="ECO:0007669"/>
    <property type="project" value="TreeGrafter"/>
</dbReference>
<dbReference type="EMBL" id="JAHSPG010000012">
    <property type="protein sequence ID" value="MBV4358474.1"/>
    <property type="molecule type" value="Genomic_DNA"/>
</dbReference>
<organism evidence="6 7">
    <name type="scientific">Pinibacter aurantiacus</name>
    <dbReference type="NCBI Taxonomy" id="2851599"/>
    <lineage>
        <taxon>Bacteria</taxon>
        <taxon>Pseudomonadati</taxon>
        <taxon>Bacteroidota</taxon>
        <taxon>Chitinophagia</taxon>
        <taxon>Chitinophagales</taxon>
        <taxon>Chitinophagaceae</taxon>
        <taxon>Pinibacter</taxon>
    </lineage>
</organism>
<comment type="function">
    <text evidence="4">Catalyzes the transfer of a ribosyl phosphate group from 5-phosphoribose 1-diphosphate to orotate, leading to the formation of orotidine monophosphate (OMP).</text>
</comment>
<evidence type="ECO:0000256" key="3">
    <source>
        <dbReference type="ARBA" id="ARBA00022975"/>
    </source>
</evidence>
<comment type="catalytic activity">
    <reaction evidence="4">
        <text>orotidine 5'-phosphate + diphosphate = orotate + 5-phospho-alpha-D-ribose 1-diphosphate</text>
        <dbReference type="Rhea" id="RHEA:10380"/>
        <dbReference type="ChEBI" id="CHEBI:30839"/>
        <dbReference type="ChEBI" id="CHEBI:33019"/>
        <dbReference type="ChEBI" id="CHEBI:57538"/>
        <dbReference type="ChEBI" id="CHEBI:58017"/>
        <dbReference type="EC" id="2.4.2.10"/>
    </reaction>
</comment>
<keyword evidence="1 4" id="KW-0328">Glycosyltransferase</keyword>
<feature type="binding site" evidence="4">
    <location>
        <position position="102"/>
    </location>
    <ligand>
        <name>5-phospho-alpha-D-ribose 1-diphosphate</name>
        <dbReference type="ChEBI" id="CHEBI:58017"/>
        <note>ligand shared between dimeric partners</note>
    </ligand>
</feature>
<dbReference type="CDD" id="cd06223">
    <property type="entry name" value="PRTases_typeI"/>
    <property type="match status" value="1"/>
</dbReference>
<dbReference type="InterPro" id="IPR000836">
    <property type="entry name" value="PRTase_dom"/>
</dbReference>
<evidence type="ECO:0000256" key="1">
    <source>
        <dbReference type="ARBA" id="ARBA00022676"/>
    </source>
</evidence>
<feature type="binding site" description="in other chain" evidence="4">
    <location>
        <begin position="122"/>
        <end position="130"/>
    </location>
    <ligand>
        <name>5-phospho-alpha-D-ribose 1-diphosphate</name>
        <dbReference type="ChEBI" id="CHEBI:58017"/>
        <note>ligand shared between dimeric partners</note>
    </ligand>
</feature>
<comment type="caution">
    <text evidence="6">The sequence shown here is derived from an EMBL/GenBank/DDBJ whole genome shotgun (WGS) entry which is preliminary data.</text>
</comment>
<dbReference type="GO" id="GO:0044205">
    <property type="term" value="P:'de novo' UMP biosynthetic process"/>
    <property type="evidence" value="ECO:0007669"/>
    <property type="project" value="UniProtKB-UniRule"/>
</dbReference>
<evidence type="ECO:0000256" key="4">
    <source>
        <dbReference type="HAMAP-Rule" id="MF_01208"/>
    </source>
</evidence>
<dbReference type="HAMAP" id="MF_01208">
    <property type="entry name" value="PyrE"/>
    <property type="match status" value="1"/>
</dbReference>
<evidence type="ECO:0000259" key="5">
    <source>
        <dbReference type="Pfam" id="PF00156"/>
    </source>
</evidence>
<proteinExistence type="inferred from homology"/>
<dbReference type="PANTHER" id="PTHR19278">
    <property type="entry name" value="OROTATE PHOSPHORIBOSYLTRANSFERASE"/>
    <property type="match status" value="1"/>
</dbReference>
<keyword evidence="2 4" id="KW-0808">Transferase</keyword>
<dbReference type="NCBIfam" id="TIGR00336">
    <property type="entry name" value="pyrE"/>
    <property type="match status" value="1"/>
</dbReference>
<feature type="binding site" evidence="4">
    <location>
        <position position="96"/>
    </location>
    <ligand>
        <name>5-phospho-alpha-D-ribose 1-diphosphate</name>
        <dbReference type="ChEBI" id="CHEBI:58017"/>
        <note>ligand shared between dimeric partners</note>
    </ligand>
</feature>
<sequence length="210" mass="23113">MTNEKVVAEKLLQINAIKLSPTAPFTWASGWKSPIYCDNRKTLSFPFIRDYVKSELCNVIFEQFQDADLLAGVATAGIPWGAMAADQLKLPYIYVRPKPKEHGLGNQIEGHFEKGQKTVVIEDLVSTGKSSLQAVDALRAAGLEVIGMVSIFTYGFVVAEKAFADAGVPYKSLTNYNSLIEIAIEKNIVTADQQSILLNWREDPANWTGA</sequence>
<dbReference type="Proteomes" id="UP000812270">
    <property type="component" value="Unassembled WGS sequence"/>
</dbReference>
<protein>
    <recommendedName>
        <fullName evidence="4">Orotate phosphoribosyltransferase</fullName>
        <shortName evidence="4">OPRT</shortName>
        <shortName evidence="4">OPRTase</shortName>
        <ecNumber evidence="4">2.4.2.10</ecNumber>
    </recommendedName>
</protein>
<evidence type="ECO:0000313" key="7">
    <source>
        <dbReference type="Proteomes" id="UP000812270"/>
    </source>
</evidence>
<keyword evidence="7" id="KW-1185">Reference proteome</keyword>
<evidence type="ECO:0000256" key="2">
    <source>
        <dbReference type="ARBA" id="ARBA00022679"/>
    </source>
</evidence>
<dbReference type="PANTHER" id="PTHR19278:SF9">
    <property type="entry name" value="URIDINE 5'-MONOPHOSPHATE SYNTHASE"/>
    <property type="match status" value="1"/>
</dbReference>
<feature type="binding site" evidence="4">
    <location>
        <position position="100"/>
    </location>
    <ligand>
        <name>5-phospho-alpha-D-ribose 1-diphosphate</name>
        <dbReference type="ChEBI" id="CHEBI:58017"/>
        <note>ligand shared between dimeric partners</note>
    </ligand>
</feature>
<comment type="caution">
    <text evidence="4">Lacks conserved residue(s) required for the propagation of feature annotation.</text>
</comment>
<accession>A0A9E2W530</accession>
<feature type="domain" description="Phosphoribosyltransferase" evidence="5">
    <location>
        <begin position="62"/>
        <end position="152"/>
    </location>
</feature>
<dbReference type="GO" id="GO:0004588">
    <property type="term" value="F:orotate phosphoribosyltransferase activity"/>
    <property type="evidence" value="ECO:0007669"/>
    <property type="project" value="UniProtKB-UniRule"/>
</dbReference>
<keyword evidence="3 4" id="KW-0665">Pyrimidine biosynthesis</keyword>
<comment type="pathway">
    <text evidence="4">Pyrimidine metabolism; UMP biosynthesis via de novo pathway; UMP from orotate: step 1/2.</text>
</comment>
<name>A0A9E2W530_9BACT</name>
<dbReference type="GO" id="GO:0000287">
    <property type="term" value="F:magnesium ion binding"/>
    <property type="evidence" value="ECO:0007669"/>
    <property type="project" value="UniProtKB-UniRule"/>
</dbReference>
<dbReference type="Pfam" id="PF00156">
    <property type="entry name" value="Pribosyltran"/>
    <property type="match status" value="1"/>
</dbReference>